<dbReference type="Proteomes" id="UP000014500">
    <property type="component" value="Unassembled WGS sequence"/>
</dbReference>
<sequence>MYLRGTTGCNLCYTAAKGGLEAFADANWSSGTPDSKSFSGFFLRIGSTAVNWGCAKQKTVALSTCEAEFYAMVEATRDVEWTASLLEELGFEALAAAPVPVYCDNQAAIKIAKDGVLHAATKHYRRKTHYIRDVVDRGKIRVGYLQSKAMPADILTKSVSRDELQRHAPQLGLRFG</sequence>
<dbReference type="AlphaFoldDB" id="T1II33"/>
<reference evidence="1" key="2">
    <citation type="submission" date="2015-02" db="UniProtKB">
        <authorList>
            <consortium name="EnsemblMetazoa"/>
        </authorList>
    </citation>
    <scope>IDENTIFICATION</scope>
</reference>
<dbReference type="EnsemblMetazoa" id="SMAR000518-RA">
    <property type="protein sequence ID" value="SMAR000518-PA"/>
    <property type="gene ID" value="SMAR000518"/>
</dbReference>
<dbReference type="eggNOG" id="KOG0017">
    <property type="taxonomic scope" value="Eukaryota"/>
</dbReference>
<dbReference type="PANTHER" id="PTHR11439">
    <property type="entry name" value="GAG-POL-RELATED RETROTRANSPOSON"/>
    <property type="match status" value="1"/>
</dbReference>
<dbReference type="HOGENOM" id="CLU_001650_6_2_1"/>
<dbReference type="OMA" id="KNAVHHE"/>
<name>T1II33_STRMM</name>
<organism evidence="1 2">
    <name type="scientific">Strigamia maritima</name>
    <name type="common">European centipede</name>
    <name type="synonym">Geophilus maritimus</name>
    <dbReference type="NCBI Taxonomy" id="126957"/>
    <lineage>
        <taxon>Eukaryota</taxon>
        <taxon>Metazoa</taxon>
        <taxon>Ecdysozoa</taxon>
        <taxon>Arthropoda</taxon>
        <taxon>Myriapoda</taxon>
        <taxon>Chilopoda</taxon>
        <taxon>Pleurostigmophora</taxon>
        <taxon>Geophilomorpha</taxon>
        <taxon>Linotaeniidae</taxon>
        <taxon>Strigamia</taxon>
    </lineage>
</organism>
<dbReference type="STRING" id="126957.T1II33"/>
<protein>
    <recommendedName>
        <fullName evidence="3">Reverse transcriptase Ty1/copia-type domain-containing protein</fullName>
    </recommendedName>
</protein>
<reference evidence="2" key="1">
    <citation type="submission" date="2011-05" db="EMBL/GenBank/DDBJ databases">
        <authorList>
            <person name="Richards S.R."/>
            <person name="Qu J."/>
            <person name="Jiang H."/>
            <person name="Jhangiani S.N."/>
            <person name="Agravi P."/>
            <person name="Goodspeed R."/>
            <person name="Gross S."/>
            <person name="Mandapat C."/>
            <person name="Jackson L."/>
            <person name="Mathew T."/>
            <person name="Pu L."/>
            <person name="Thornton R."/>
            <person name="Saada N."/>
            <person name="Wilczek-Boney K.B."/>
            <person name="Lee S."/>
            <person name="Kovar C."/>
            <person name="Wu Y."/>
            <person name="Scherer S.E."/>
            <person name="Worley K.C."/>
            <person name="Muzny D.M."/>
            <person name="Gibbs R."/>
        </authorList>
    </citation>
    <scope>NUCLEOTIDE SEQUENCE</scope>
    <source>
        <strain evidence="2">Brora</strain>
    </source>
</reference>
<keyword evidence="2" id="KW-1185">Reference proteome</keyword>
<dbReference type="EMBL" id="JH430095">
    <property type="status" value="NOT_ANNOTATED_CDS"/>
    <property type="molecule type" value="Genomic_DNA"/>
</dbReference>
<evidence type="ECO:0008006" key="3">
    <source>
        <dbReference type="Google" id="ProtNLM"/>
    </source>
</evidence>
<dbReference type="CDD" id="cd09272">
    <property type="entry name" value="RNase_HI_RT_Ty1"/>
    <property type="match status" value="1"/>
</dbReference>
<evidence type="ECO:0000313" key="2">
    <source>
        <dbReference type="Proteomes" id="UP000014500"/>
    </source>
</evidence>
<dbReference type="PhylomeDB" id="T1II33"/>
<dbReference type="PANTHER" id="PTHR11439:SF440">
    <property type="entry name" value="INTEGRASE CATALYTIC DOMAIN-CONTAINING PROTEIN"/>
    <property type="match status" value="1"/>
</dbReference>
<proteinExistence type="predicted"/>
<accession>T1II33</accession>
<evidence type="ECO:0000313" key="1">
    <source>
        <dbReference type="EnsemblMetazoa" id="SMAR000518-PA"/>
    </source>
</evidence>